<dbReference type="AlphaFoldDB" id="A0A8H7TV26"/>
<dbReference type="EMBL" id="JADCTT010000002">
    <property type="protein sequence ID" value="KAF9757545.1"/>
    <property type="molecule type" value="Genomic_DNA"/>
</dbReference>
<gene>
    <name evidence="2" type="ORF">IM811_008489</name>
</gene>
<accession>A0A8H7TV26</accession>
<evidence type="ECO:0000313" key="2">
    <source>
        <dbReference type="EMBL" id="KAF9757545.1"/>
    </source>
</evidence>
<feature type="region of interest" description="Disordered" evidence="1">
    <location>
        <begin position="18"/>
        <end position="45"/>
    </location>
</feature>
<comment type="caution">
    <text evidence="2">The sequence shown here is derived from an EMBL/GenBank/DDBJ whole genome shotgun (WGS) entry which is preliminary data.</text>
</comment>
<evidence type="ECO:0000256" key="1">
    <source>
        <dbReference type="SAM" id="MobiDB-lite"/>
    </source>
</evidence>
<organism evidence="2 3">
    <name type="scientific">Bionectria ochroleuca</name>
    <name type="common">Gliocladium roseum</name>
    <dbReference type="NCBI Taxonomy" id="29856"/>
    <lineage>
        <taxon>Eukaryota</taxon>
        <taxon>Fungi</taxon>
        <taxon>Dikarya</taxon>
        <taxon>Ascomycota</taxon>
        <taxon>Pezizomycotina</taxon>
        <taxon>Sordariomycetes</taxon>
        <taxon>Hypocreomycetidae</taxon>
        <taxon>Hypocreales</taxon>
        <taxon>Bionectriaceae</taxon>
        <taxon>Clonostachys</taxon>
    </lineage>
</organism>
<reference evidence="2" key="1">
    <citation type="submission" date="2020-10" db="EMBL/GenBank/DDBJ databases">
        <title>High-Quality Genome Resource of Clonostachys rosea strain S41 by Oxford Nanopore Long-Read Sequencing.</title>
        <authorList>
            <person name="Wang H."/>
        </authorList>
    </citation>
    <scope>NUCLEOTIDE SEQUENCE</scope>
    <source>
        <strain evidence="2">S41</strain>
    </source>
</reference>
<proteinExistence type="predicted"/>
<evidence type="ECO:0000313" key="3">
    <source>
        <dbReference type="Proteomes" id="UP000616885"/>
    </source>
</evidence>
<sequence>MLSGRHCFGHRCRIDRSGRPHEDQATSLLSPSKRKDAPFTRLPVDSSISPRRRNSFLGFTENFYDGSIGSCRGNINILPRAYLSTETRARHNTKPQKFLANHIRISYCKHQLTYTRRPPFSMA</sequence>
<protein>
    <submittedName>
        <fullName evidence="2">Uncharacterized protein</fullName>
    </submittedName>
</protein>
<name>A0A8H7TV26_BIOOC</name>
<dbReference type="Proteomes" id="UP000616885">
    <property type="component" value="Unassembled WGS sequence"/>
</dbReference>